<dbReference type="WBParaSite" id="jg23030">
    <property type="protein sequence ID" value="jg23030"/>
    <property type="gene ID" value="jg23030"/>
</dbReference>
<keyword evidence="2" id="KW-1185">Reference proteome</keyword>
<organism evidence="2 3">
    <name type="scientific">Ditylenchus dipsaci</name>
    <dbReference type="NCBI Taxonomy" id="166011"/>
    <lineage>
        <taxon>Eukaryota</taxon>
        <taxon>Metazoa</taxon>
        <taxon>Ecdysozoa</taxon>
        <taxon>Nematoda</taxon>
        <taxon>Chromadorea</taxon>
        <taxon>Rhabditida</taxon>
        <taxon>Tylenchina</taxon>
        <taxon>Tylenchomorpha</taxon>
        <taxon>Sphaerularioidea</taxon>
        <taxon>Anguinidae</taxon>
        <taxon>Anguininae</taxon>
        <taxon>Ditylenchus</taxon>
    </lineage>
</organism>
<reference evidence="3" key="1">
    <citation type="submission" date="2022-11" db="UniProtKB">
        <authorList>
            <consortium name="WormBaseParasite"/>
        </authorList>
    </citation>
    <scope>IDENTIFICATION</scope>
</reference>
<sequence length="96" mass="9975">MIDFIKSSDIPGVETNAYDPPMTPMIKIGGLVGCHLLRYKDAAGHARCRIANSSIAYATTQGVSGMFPPVPPTSAPPPPPPPSMIAPTLPPPPPST</sequence>
<dbReference type="Proteomes" id="UP000887574">
    <property type="component" value="Unplaced"/>
</dbReference>
<accession>A0A915DTK6</accession>
<evidence type="ECO:0000256" key="1">
    <source>
        <dbReference type="SAM" id="MobiDB-lite"/>
    </source>
</evidence>
<evidence type="ECO:0000313" key="3">
    <source>
        <dbReference type="WBParaSite" id="jg23030"/>
    </source>
</evidence>
<evidence type="ECO:0000313" key="2">
    <source>
        <dbReference type="Proteomes" id="UP000887574"/>
    </source>
</evidence>
<proteinExistence type="predicted"/>
<dbReference type="AlphaFoldDB" id="A0A915DTK6"/>
<feature type="region of interest" description="Disordered" evidence="1">
    <location>
        <begin position="62"/>
        <end position="96"/>
    </location>
</feature>
<protein>
    <submittedName>
        <fullName evidence="3">Uncharacterized protein</fullName>
    </submittedName>
</protein>
<name>A0A915DTK6_9BILA</name>
<feature type="compositionally biased region" description="Pro residues" evidence="1">
    <location>
        <begin position="68"/>
        <end position="96"/>
    </location>
</feature>